<reference evidence="6" key="1">
    <citation type="submission" date="2022-07" db="EMBL/GenBank/DDBJ databases">
        <title>Whole Genome Sequencing of Streptococcus suis.</title>
        <authorList>
            <person name="Dai X."/>
            <person name="Huang J."/>
            <person name="Wang L."/>
        </authorList>
    </citation>
    <scope>NUCLEOTIDE SEQUENCE</scope>
    <source>
        <strain evidence="6">HDJ11</strain>
    </source>
</reference>
<dbReference type="InterPro" id="IPR050368">
    <property type="entry name" value="ClC-type_chloride_channel"/>
</dbReference>
<dbReference type="InterPro" id="IPR001807">
    <property type="entry name" value="ClC"/>
</dbReference>
<dbReference type="GO" id="GO:0016020">
    <property type="term" value="C:membrane"/>
    <property type="evidence" value="ECO:0007669"/>
    <property type="project" value="UniProtKB-SubCell"/>
</dbReference>
<keyword evidence="3 5" id="KW-1133">Transmembrane helix</keyword>
<accession>A0A9X4RRH6</accession>
<comment type="subcellular location">
    <subcellularLocation>
        <location evidence="1">Membrane</location>
        <topology evidence="1">Multi-pass membrane protein</topology>
    </subcellularLocation>
</comment>
<keyword evidence="2 5" id="KW-0812">Transmembrane</keyword>
<evidence type="ECO:0000313" key="6">
    <source>
        <dbReference type="EMBL" id="MDG4516090.1"/>
    </source>
</evidence>
<proteinExistence type="predicted"/>
<feature type="transmembrane region" description="Helical" evidence="5">
    <location>
        <begin position="43"/>
        <end position="62"/>
    </location>
</feature>
<evidence type="ECO:0000256" key="2">
    <source>
        <dbReference type="ARBA" id="ARBA00022692"/>
    </source>
</evidence>
<dbReference type="PANTHER" id="PTHR43427">
    <property type="entry name" value="CHLORIDE CHANNEL PROTEIN CLC-E"/>
    <property type="match status" value="1"/>
</dbReference>
<feature type="transmembrane region" description="Helical" evidence="5">
    <location>
        <begin position="142"/>
        <end position="163"/>
    </location>
</feature>
<evidence type="ECO:0000256" key="3">
    <source>
        <dbReference type="ARBA" id="ARBA00022989"/>
    </source>
</evidence>
<feature type="transmembrane region" description="Helical" evidence="5">
    <location>
        <begin position="248"/>
        <end position="266"/>
    </location>
</feature>
<dbReference type="Proteomes" id="UP001152877">
    <property type="component" value="Unassembled WGS sequence"/>
</dbReference>
<evidence type="ECO:0000256" key="4">
    <source>
        <dbReference type="ARBA" id="ARBA00023136"/>
    </source>
</evidence>
<dbReference type="GO" id="GO:0015108">
    <property type="term" value="F:chloride transmembrane transporter activity"/>
    <property type="evidence" value="ECO:0007669"/>
    <property type="project" value="InterPro"/>
</dbReference>
<dbReference type="RefSeq" id="WP_044781929.1">
    <property type="nucleotide sequence ID" value="NZ_CEEO01000320.1"/>
</dbReference>
<protein>
    <submittedName>
        <fullName evidence="6">Chloride channel protein</fullName>
    </submittedName>
</protein>
<dbReference type="EMBL" id="JANFMI010000009">
    <property type="protein sequence ID" value="MDG4516090.1"/>
    <property type="molecule type" value="Genomic_DNA"/>
</dbReference>
<feature type="transmembrane region" description="Helical" evidence="5">
    <location>
        <begin position="364"/>
        <end position="382"/>
    </location>
</feature>
<dbReference type="SUPFAM" id="SSF81340">
    <property type="entry name" value="Clc chloride channel"/>
    <property type="match status" value="1"/>
</dbReference>
<dbReference type="InterPro" id="IPR014743">
    <property type="entry name" value="Cl-channel_core"/>
</dbReference>
<dbReference type="Pfam" id="PF00654">
    <property type="entry name" value="Voltage_CLC"/>
    <property type="match status" value="1"/>
</dbReference>
<dbReference type="AlphaFoldDB" id="A0A9X4RRH6"/>
<evidence type="ECO:0000313" key="7">
    <source>
        <dbReference type="Proteomes" id="UP001152877"/>
    </source>
</evidence>
<name>A0A9X4RRH6_STRSU</name>
<dbReference type="Gene3D" id="1.10.3080.10">
    <property type="entry name" value="Clc chloride channel"/>
    <property type="match status" value="1"/>
</dbReference>
<gene>
    <name evidence="6" type="ORF">NOL11_03770</name>
</gene>
<dbReference type="PANTHER" id="PTHR43427:SF12">
    <property type="entry name" value="CHLORIDE TRANSPORTER"/>
    <property type="match status" value="1"/>
</dbReference>
<keyword evidence="4 5" id="KW-0472">Membrane</keyword>
<evidence type="ECO:0000256" key="1">
    <source>
        <dbReference type="ARBA" id="ARBA00004141"/>
    </source>
</evidence>
<feature type="transmembrane region" description="Helical" evidence="5">
    <location>
        <begin position="12"/>
        <end position="37"/>
    </location>
</feature>
<evidence type="ECO:0000256" key="5">
    <source>
        <dbReference type="SAM" id="Phobius"/>
    </source>
</evidence>
<feature type="transmembrane region" description="Helical" evidence="5">
    <location>
        <begin position="215"/>
        <end position="233"/>
    </location>
</feature>
<comment type="caution">
    <text evidence="6">The sequence shown here is derived from an EMBL/GenBank/DDBJ whole genome shotgun (WGS) entry which is preliminary data.</text>
</comment>
<organism evidence="6 7">
    <name type="scientific">Streptococcus suis</name>
    <dbReference type="NCBI Taxonomy" id="1307"/>
    <lineage>
        <taxon>Bacteria</taxon>
        <taxon>Bacillati</taxon>
        <taxon>Bacillota</taxon>
        <taxon>Bacilli</taxon>
        <taxon>Lactobacillales</taxon>
        <taxon>Streptococcaceae</taxon>
        <taxon>Streptococcus</taxon>
    </lineage>
</organism>
<feature type="transmembrane region" description="Helical" evidence="5">
    <location>
        <begin position="175"/>
        <end position="195"/>
    </location>
</feature>
<feature type="transmembrane region" description="Helical" evidence="5">
    <location>
        <begin position="287"/>
        <end position="307"/>
    </location>
</feature>
<sequence length="405" mass="44106">MSNKMKQAIQLLFFSSLIGVGAGIITTLFGEILLGIGDLRSEYFIYLIPFLPLAGLLIVFIYQKWGRELQAGMGLVFKAGQGEKAQISTVLIPLIISTTWLSHLVGASVGREGVAVQLGASLSHWLQKHGFTHLPKDMITKIGMAAGFAGLFQTPWAASFFAIEVLIVGQYSWTSLPYCLVAAFTASTTSHLLGLEKFSHTTATTSFYFTDSFKWLFIALCFGVIGNLFAWFLEQAKKHSTRWLPNPYLKITVMGLGLTVLLYFFHHGRYSGLGTNLIEASLVGEPVFAYDWLLKLLLTCLSLAAGFQGGEVTPLFAIGASSGALLAGLLGLPVELVAALGYCAVFGTATNTLLTPLFISYEVFGANILPYAIPVLAIAYLINRKQTIYYGVQVRKFNNAKKPII</sequence>